<sequence>MSETPALQVVRGLLERGGLSPALDFLNRRVRHRFTAVYRLESGVMRNVAIVDKQRDVIPDHLKAVPFETSFCQFVLRDGFFRYHGLRDDRLEGHPYKGVVESYVGLPLADGDAQLVGTFCHFDFPPLPVSDEEFEFMQQVAKVLPDYLP</sequence>
<proteinExistence type="predicted"/>
<keyword evidence="2" id="KW-1185">Reference proteome</keyword>
<evidence type="ECO:0000313" key="2">
    <source>
        <dbReference type="Proteomes" id="UP000469385"/>
    </source>
</evidence>
<dbReference type="AlphaFoldDB" id="A0A6N8IMN1"/>
<accession>A0A6N8IMN1</accession>
<name>A0A6N8IMN1_9BURK</name>
<dbReference type="EMBL" id="WSEL01000003">
    <property type="protein sequence ID" value="MVQ28068.1"/>
    <property type="molecule type" value="Genomic_DNA"/>
</dbReference>
<dbReference type="Proteomes" id="UP000469385">
    <property type="component" value="Unassembled WGS sequence"/>
</dbReference>
<evidence type="ECO:0000313" key="1">
    <source>
        <dbReference type="EMBL" id="MVQ28068.1"/>
    </source>
</evidence>
<dbReference type="RefSeq" id="WP_157396214.1">
    <property type="nucleotide sequence ID" value="NZ_WSEL01000003.1"/>
</dbReference>
<evidence type="ECO:0008006" key="3">
    <source>
        <dbReference type="Google" id="ProtNLM"/>
    </source>
</evidence>
<protein>
    <recommendedName>
        <fullName evidence="3">GAF domain-containing protein</fullName>
    </recommendedName>
</protein>
<reference evidence="1 2" key="1">
    <citation type="submission" date="2019-12" db="EMBL/GenBank/DDBJ databases">
        <authorList>
            <person name="Huq M.A."/>
        </authorList>
    </citation>
    <scope>NUCLEOTIDE SEQUENCE [LARGE SCALE GENOMIC DNA]</scope>
    <source>
        <strain evidence="1 2">MAH-25</strain>
    </source>
</reference>
<comment type="caution">
    <text evidence="1">The sequence shown here is derived from an EMBL/GenBank/DDBJ whole genome shotgun (WGS) entry which is preliminary data.</text>
</comment>
<organism evidence="1 2">
    <name type="scientific">Ramlibacter pinisoli</name>
    <dbReference type="NCBI Taxonomy" id="2682844"/>
    <lineage>
        <taxon>Bacteria</taxon>
        <taxon>Pseudomonadati</taxon>
        <taxon>Pseudomonadota</taxon>
        <taxon>Betaproteobacteria</taxon>
        <taxon>Burkholderiales</taxon>
        <taxon>Comamonadaceae</taxon>
        <taxon>Ramlibacter</taxon>
    </lineage>
</organism>
<gene>
    <name evidence="1" type="ORF">GON04_01300</name>
</gene>
<dbReference type="SUPFAM" id="SSF55781">
    <property type="entry name" value="GAF domain-like"/>
    <property type="match status" value="1"/>
</dbReference>